<evidence type="ECO:0000313" key="3">
    <source>
        <dbReference type="Proteomes" id="UP000663193"/>
    </source>
</evidence>
<proteinExistence type="predicted"/>
<sequence>MLRPPHRRRSSAFSSTGDGTTRRRGESFASAAGDGMELVHDEDEDDESHMTNDGVDARRIPVKLRGRGGFSHPRGRGRGSSSTAHDASKASISTDPVDSLATSMSALQFVPHSVRMARGRGRGRGS</sequence>
<dbReference type="VEuPathDB" id="FungiDB:JI435_024880"/>
<gene>
    <name evidence="2" type="ORF">JI435_024880</name>
</gene>
<evidence type="ECO:0000313" key="2">
    <source>
        <dbReference type="EMBL" id="QRC92370.1"/>
    </source>
</evidence>
<dbReference type="OrthoDB" id="18440at2759"/>
<keyword evidence="3" id="KW-1185">Reference proteome</keyword>
<reference evidence="3" key="1">
    <citation type="journal article" date="2021" name="BMC Genomics">
        <title>Chromosome-level genome assembly and manually-curated proteome of model necrotroph Parastagonospora nodorum Sn15 reveals a genome-wide trove of candidate effector homologs, and redundancy of virulence-related functions within an accessory chromosome.</title>
        <authorList>
            <person name="Bertazzoni S."/>
            <person name="Jones D.A.B."/>
            <person name="Phan H.T."/>
            <person name="Tan K.-C."/>
            <person name="Hane J.K."/>
        </authorList>
    </citation>
    <scope>NUCLEOTIDE SEQUENCE [LARGE SCALE GENOMIC DNA]</scope>
    <source>
        <strain evidence="3">SN15 / ATCC MYA-4574 / FGSC 10173)</strain>
    </source>
</reference>
<name>A0A7U2HUI6_PHANO</name>
<accession>A0A7U2HUI6</accession>
<dbReference type="AlphaFoldDB" id="A0A7U2HUI6"/>
<organism evidence="2 3">
    <name type="scientific">Phaeosphaeria nodorum (strain SN15 / ATCC MYA-4574 / FGSC 10173)</name>
    <name type="common">Glume blotch fungus</name>
    <name type="synonym">Parastagonospora nodorum</name>
    <dbReference type="NCBI Taxonomy" id="321614"/>
    <lineage>
        <taxon>Eukaryota</taxon>
        <taxon>Fungi</taxon>
        <taxon>Dikarya</taxon>
        <taxon>Ascomycota</taxon>
        <taxon>Pezizomycotina</taxon>
        <taxon>Dothideomycetes</taxon>
        <taxon>Pleosporomycetidae</taxon>
        <taxon>Pleosporales</taxon>
        <taxon>Pleosporineae</taxon>
        <taxon>Phaeosphaeriaceae</taxon>
        <taxon>Parastagonospora</taxon>
    </lineage>
</organism>
<protein>
    <submittedName>
        <fullName evidence="2">Uncharacterized protein</fullName>
    </submittedName>
</protein>
<evidence type="ECO:0000256" key="1">
    <source>
        <dbReference type="SAM" id="MobiDB-lite"/>
    </source>
</evidence>
<dbReference type="Proteomes" id="UP000663193">
    <property type="component" value="Chromosome 2"/>
</dbReference>
<feature type="region of interest" description="Disordered" evidence="1">
    <location>
        <begin position="1"/>
        <end position="95"/>
    </location>
</feature>
<feature type="compositionally biased region" description="Basic residues" evidence="1">
    <location>
        <begin position="1"/>
        <end position="10"/>
    </location>
</feature>
<dbReference type="EMBL" id="CP069024">
    <property type="protein sequence ID" value="QRC92370.1"/>
    <property type="molecule type" value="Genomic_DNA"/>
</dbReference>